<dbReference type="FunFam" id="2.10.25.10:FF:000499">
    <property type="entry name" value="Predicted protein"/>
    <property type="match status" value="1"/>
</dbReference>
<dbReference type="Pfam" id="PF00008">
    <property type="entry name" value="EGF"/>
    <property type="match status" value="2"/>
</dbReference>
<dbReference type="CDD" id="cd00054">
    <property type="entry name" value="EGF_CA"/>
    <property type="match status" value="2"/>
</dbReference>
<dbReference type="SMART" id="SM00179">
    <property type="entry name" value="EGF_CA"/>
    <property type="match status" value="3"/>
</dbReference>
<comment type="caution">
    <text evidence="13">Lacks conserved residue(s) required for the propagation of feature annotation.</text>
</comment>
<dbReference type="InterPro" id="IPR018097">
    <property type="entry name" value="EGF_Ca-bd_CS"/>
</dbReference>
<dbReference type="PROSITE" id="PS00010">
    <property type="entry name" value="ASX_HYDROXYL"/>
    <property type="match status" value="1"/>
</dbReference>
<evidence type="ECO:0000256" key="8">
    <source>
        <dbReference type="ARBA" id="ARBA00022737"/>
    </source>
</evidence>
<evidence type="ECO:0000256" key="7">
    <source>
        <dbReference type="ARBA" id="ARBA00022692"/>
    </source>
</evidence>
<dbReference type="InParanoid" id="A7T494"/>
<dbReference type="GO" id="GO:0003002">
    <property type="term" value="P:regionalization"/>
    <property type="evidence" value="ECO:0007669"/>
    <property type="project" value="UniProtKB-ARBA"/>
</dbReference>
<evidence type="ECO:0000256" key="2">
    <source>
        <dbReference type="ARBA" id="ARBA00006373"/>
    </source>
</evidence>
<feature type="non-terminal residue" evidence="15">
    <location>
        <position position="201"/>
    </location>
</feature>
<organism evidence="15 16">
    <name type="scientific">Nematostella vectensis</name>
    <name type="common">Starlet sea anemone</name>
    <dbReference type="NCBI Taxonomy" id="45351"/>
    <lineage>
        <taxon>Eukaryota</taxon>
        <taxon>Metazoa</taxon>
        <taxon>Cnidaria</taxon>
        <taxon>Anthozoa</taxon>
        <taxon>Hexacorallia</taxon>
        <taxon>Actiniaria</taxon>
        <taxon>Edwardsiidae</taxon>
        <taxon>Nematostella</taxon>
    </lineage>
</organism>
<dbReference type="eggNOG" id="KOG1217">
    <property type="taxonomic scope" value="Eukaryota"/>
</dbReference>
<dbReference type="SMART" id="SM00181">
    <property type="entry name" value="EGF"/>
    <property type="match status" value="3"/>
</dbReference>
<dbReference type="HOGENOM" id="CLU_120300_0_0_1"/>
<dbReference type="GO" id="GO:0051241">
    <property type="term" value="P:negative regulation of multicellular organismal process"/>
    <property type="evidence" value="ECO:0007669"/>
    <property type="project" value="UniProtKB-ARBA"/>
</dbReference>
<dbReference type="GO" id="GO:0008593">
    <property type="term" value="P:regulation of Notch signaling pathway"/>
    <property type="evidence" value="ECO:0007669"/>
    <property type="project" value="UniProtKB-ARBA"/>
</dbReference>
<dbReference type="Proteomes" id="UP000001593">
    <property type="component" value="Unassembled WGS sequence"/>
</dbReference>
<dbReference type="KEGG" id="nve:5499743"/>
<dbReference type="EMBL" id="DS470812">
    <property type="protein sequence ID" value="EDO29218.1"/>
    <property type="molecule type" value="Genomic_DNA"/>
</dbReference>
<keyword evidence="8" id="KW-0677">Repeat</keyword>
<sequence>LRLFGSLSLSLQLKATDPENRTINYRITSTDAQGYTFTPNGQLNYTMTSADNKTFTFVATDECNANDTTAITLMAQFCPCQNGGTCYPHPYYPRGSGQYECACPKGFNGSRCEINIDECQSNLCVNGSCVDGVAGYTCKCDAGFEGRLCDVKISNCSEDSCYPGVNCTEDPSGFVCGPCPVGLSGNGKSCIGKSLTCRSRI</sequence>
<dbReference type="GO" id="GO:0048592">
    <property type="term" value="P:eye morphogenesis"/>
    <property type="evidence" value="ECO:0007669"/>
    <property type="project" value="UniProtKB-ARBA"/>
</dbReference>
<dbReference type="PROSITE" id="PS01186">
    <property type="entry name" value="EGF_2"/>
    <property type="match status" value="2"/>
</dbReference>
<proteinExistence type="inferred from homology"/>
<feature type="disulfide bond" evidence="13">
    <location>
        <begin position="119"/>
        <end position="129"/>
    </location>
</feature>
<keyword evidence="12 13" id="KW-1015">Disulfide bond</keyword>
<dbReference type="PROSITE" id="PS00022">
    <property type="entry name" value="EGF_1"/>
    <property type="match status" value="2"/>
</dbReference>
<keyword evidence="7" id="KW-0812">Transmembrane</keyword>
<dbReference type="PROSITE" id="PS01187">
    <property type="entry name" value="EGF_CA"/>
    <property type="match status" value="1"/>
</dbReference>
<comment type="subcellular location">
    <subcellularLocation>
        <location evidence="1">Apical cell membrane</location>
        <topology evidence="1">Single-pass type I membrane protein</topology>
    </subcellularLocation>
</comment>
<dbReference type="SUPFAM" id="SSF57196">
    <property type="entry name" value="EGF/Laminin"/>
    <property type="match status" value="2"/>
</dbReference>
<dbReference type="GO" id="GO:0030182">
    <property type="term" value="P:neuron differentiation"/>
    <property type="evidence" value="ECO:0007669"/>
    <property type="project" value="UniProtKB-ARBA"/>
</dbReference>
<dbReference type="InterPro" id="IPR001881">
    <property type="entry name" value="EGF-like_Ca-bd_dom"/>
</dbReference>
<keyword evidence="11" id="KW-0472">Membrane</keyword>
<keyword evidence="9" id="KW-0221">Differentiation</keyword>
<dbReference type="Gene3D" id="2.10.25.10">
    <property type="entry name" value="Laminin"/>
    <property type="match status" value="3"/>
</dbReference>
<accession>A7T494</accession>
<dbReference type="FunFam" id="2.10.25.10:FF:000565">
    <property type="entry name" value="Predicted protein"/>
    <property type="match status" value="1"/>
</dbReference>
<evidence type="ECO:0000256" key="11">
    <source>
        <dbReference type="ARBA" id="ARBA00023136"/>
    </source>
</evidence>
<evidence type="ECO:0000256" key="10">
    <source>
        <dbReference type="ARBA" id="ARBA00022989"/>
    </source>
</evidence>
<evidence type="ECO:0000256" key="4">
    <source>
        <dbReference type="ARBA" id="ARBA00022475"/>
    </source>
</evidence>
<comment type="similarity">
    <text evidence="2">Belongs to the EGF domain peptide family.</text>
</comment>
<evidence type="ECO:0000313" key="16">
    <source>
        <dbReference type="Proteomes" id="UP000001593"/>
    </source>
</evidence>
<keyword evidence="16" id="KW-1185">Reference proteome</keyword>
<keyword evidence="3" id="KW-0217">Developmental protein</keyword>
<feature type="disulfide bond" evidence="13">
    <location>
        <begin position="140"/>
        <end position="149"/>
    </location>
</feature>
<feature type="domain" description="EGF-like" evidence="14">
    <location>
        <begin position="74"/>
        <end position="113"/>
    </location>
</feature>
<dbReference type="GO" id="GO:0005112">
    <property type="term" value="F:Notch binding"/>
    <property type="evidence" value="ECO:0000318"/>
    <property type="project" value="GO_Central"/>
</dbReference>
<dbReference type="GO" id="GO:0009967">
    <property type="term" value="P:positive regulation of signal transduction"/>
    <property type="evidence" value="ECO:0007669"/>
    <property type="project" value="UniProtKB-ARBA"/>
</dbReference>
<keyword evidence="4" id="KW-1003">Cell membrane</keyword>
<gene>
    <name evidence="15" type="ORF">NEMVEDRAFT_v1g145311</name>
</gene>
<dbReference type="GO" id="GO:0060255">
    <property type="term" value="P:regulation of macromolecule metabolic process"/>
    <property type="evidence" value="ECO:0007669"/>
    <property type="project" value="UniProtKB-ARBA"/>
</dbReference>
<evidence type="ECO:0000256" key="6">
    <source>
        <dbReference type="ARBA" id="ARBA00022553"/>
    </source>
</evidence>
<name>A7T494_NEMVE</name>
<dbReference type="AlphaFoldDB" id="A7T494"/>
<dbReference type="GO" id="GO:0048468">
    <property type="term" value="P:cell development"/>
    <property type="evidence" value="ECO:0007669"/>
    <property type="project" value="UniProtKB-ARBA"/>
</dbReference>
<feature type="disulfide bond" evidence="13">
    <location>
        <begin position="103"/>
        <end position="112"/>
    </location>
</feature>
<evidence type="ECO:0000256" key="13">
    <source>
        <dbReference type="PROSITE-ProRule" id="PRU00076"/>
    </source>
</evidence>
<reference evidence="15 16" key="1">
    <citation type="journal article" date="2007" name="Science">
        <title>Sea anemone genome reveals ancestral eumetazoan gene repertoire and genomic organization.</title>
        <authorList>
            <person name="Putnam N.H."/>
            <person name="Srivastava M."/>
            <person name="Hellsten U."/>
            <person name="Dirks B."/>
            <person name="Chapman J."/>
            <person name="Salamov A."/>
            <person name="Terry A."/>
            <person name="Shapiro H."/>
            <person name="Lindquist E."/>
            <person name="Kapitonov V.V."/>
            <person name="Jurka J."/>
            <person name="Genikhovich G."/>
            <person name="Grigoriev I.V."/>
            <person name="Lucas S.M."/>
            <person name="Steele R.E."/>
            <person name="Finnerty J.R."/>
            <person name="Technau U."/>
            <person name="Martindale M.Q."/>
            <person name="Rokhsar D.S."/>
        </authorList>
    </citation>
    <scope>NUCLEOTIDE SEQUENCE [LARGE SCALE GENOMIC DNA]</scope>
    <source>
        <strain evidence="16">CH2 X CH6</strain>
    </source>
</reference>
<dbReference type="GO" id="GO:0016324">
    <property type="term" value="C:apical plasma membrane"/>
    <property type="evidence" value="ECO:0007669"/>
    <property type="project" value="UniProtKB-SubCell"/>
</dbReference>
<evidence type="ECO:0000256" key="1">
    <source>
        <dbReference type="ARBA" id="ARBA00004247"/>
    </source>
</evidence>
<dbReference type="Gene3D" id="2.60.40.10">
    <property type="entry name" value="Immunoglobulins"/>
    <property type="match status" value="1"/>
</dbReference>
<dbReference type="InterPro" id="IPR000152">
    <property type="entry name" value="EGF-type_Asp/Asn_hydroxyl_site"/>
</dbReference>
<evidence type="ECO:0000256" key="12">
    <source>
        <dbReference type="ARBA" id="ARBA00023157"/>
    </source>
</evidence>
<keyword evidence="6" id="KW-0597">Phosphoprotein</keyword>
<dbReference type="InterPro" id="IPR013783">
    <property type="entry name" value="Ig-like_fold"/>
</dbReference>
<protein>
    <recommendedName>
        <fullName evidence="14">EGF-like domain-containing protein</fullName>
    </recommendedName>
</protein>
<feature type="domain" description="EGF-like" evidence="14">
    <location>
        <begin position="115"/>
        <end position="150"/>
    </location>
</feature>
<evidence type="ECO:0000313" key="15">
    <source>
        <dbReference type="EMBL" id="EDO29218.1"/>
    </source>
</evidence>
<dbReference type="PANTHER" id="PTHR24049">
    <property type="entry name" value="CRUMBS FAMILY MEMBER"/>
    <property type="match status" value="1"/>
</dbReference>
<dbReference type="GO" id="GO:0005509">
    <property type="term" value="F:calcium ion binding"/>
    <property type="evidence" value="ECO:0007669"/>
    <property type="project" value="InterPro"/>
</dbReference>
<evidence type="ECO:0000259" key="14">
    <source>
        <dbReference type="PROSITE" id="PS50026"/>
    </source>
</evidence>
<dbReference type="FunFam" id="2.10.25.10:FF:001109">
    <property type="entry name" value="Predicted protein"/>
    <property type="match status" value="1"/>
</dbReference>
<dbReference type="Pfam" id="PF17963">
    <property type="entry name" value="Big_9"/>
    <property type="match status" value="1"/>
</dbReference>
<evidence type="ECO:0000256" key="9">
    <source>
        <dbReference type="ARBA" id="ARBA00022782"/>
    </source>
</evidence>
<evidence type="ECO:0000256" key="3">
    <source>
        <dbReference type="ARBA" id="ARBA00022473"/>
    </source>
</evidence>
<dbReference type="PROSITE" id="PS50026">
    <property type="entry name" value="EGF_3"/>
    <property type="match status" value="2"/>
</dbReference>
<keyword evidence="10" id="KW-1133">Transmembrane helix</keyword>
<dbReference type="GO" id="GO:0080090">
    <property type="term" value="P:regulation of primary metabolic process"/>
    <property type="evidence" value="ECO:0007669"/>
    <property type="project" value="UniProtKB-ARBA"/>
</dbReference>
<dbReference type="GO" id="GO:0051093">
    <property type="term" value="P:negative regulation of developmental process"/>
    <property type="evidence" value="ECO:0007669"/>
    <property type="project" value="UniProtKB-ARBA"/>
</dbReference>
<dbReference type="STRING" id="45351.A7T494"/>
<evidence type="ECO:0000256" key="5">
    <source>
        <dbReference type="ARBA" id="ARBA00022536"/>
    </source>
</evidence>
<dbReference type="InterPro" id="IPR000742">
    <property type="entry name" value="EGF"/>
</dbReference>
<keyword evidence="5 13" id="KW-0245">EGF-like domain</keyword>
<dbReference type="InterPro" id="IPR051022">
    <property type="entry name" value="Notch_Cell-Fate_Det"/>
</dbReference>